<dbReference type="CDD" id="cd07185">
    <property type="entry name" value="OmpA_C-like"/>
    <property type="match status" value="1"/>
</dbReference>
<dbReference type="InterPro" id="IPR011659">
    <property type="entry name" value="WD40"/>
</dbReference>
<dbReference type="Pfam" id="PF07676">
    <property type="entry name" value="PD40"/>
    <property type="match status" value="2"/>
</dbReference>
<proteinExistence type="predicted"/>
<evidence type="ECO:0000256" key="2">
    <source>
        <dbReference type="ARBA" id="ARBA00023136"/>
    </source>
</evidence>
<evidence type="ECO:0000256" key="3">
    <source>
        <dbReference type="ARBA" id="ARBA00023237"/>
    </source>
</evidence>
<dbReference type="PANTHER" id="PTHR30329">
    <property type="entry name" value="STATOR ELEMENT OF FLAGELLAR MOTOR COMPLEX"/>
    <property type="match status" value="1"/>
</dbReference>
<dbReference type="PROSITE" id="PS51123">
    <property type="entry name" value="OMPA_2"/>
    <property type="match status" value="1"/>
</dbReference>
<dbReference type="InterPro" id="IPR036737">
    <property type="entry name" value="OmpA-like_sf"/>
</dbReference>
<feature type="domain" description="OmpA-like" evidence="5">
    <location>
        <begin position="396"/>
        <end position="512"/>
    </location>
</feature>
<name>A0A1I1H5I6_9BACT</name>
<dbReference type="SUPFAM" id="SSF103088">
    <property type="entry name" value="OmpA-like"/>
    <property type="match status" value="1"/>
</dbReference>
<evidence type="ECO:0000256" key="1">
    <source>
        <dbReference type="ARBA" id="ARBA00004442"/>
    </source>
</evidence>
<dbReference type="InterPro" id="IPR050330">
    <property type="entry name" value="Bact_OuterMem_StrucFunc"/>
</dbReference>
<keyword evidence="3" id="KW-0998">Cell outer membrane</keyword>
<dbReference type="Proteomes" id="UP000199514">
    <property type="component" value="Unassembled WGS sequence"/>
</dbReference>
<dbReference type="Pfam" id="PF00691">
    <property type="entry name" value="OmpA"/>
    <property type="match status" value="1"/>
</dbReference>
<dbReference type="InterPro" id="IPR006664">
    <property type="entry name" value="OMP_bac"/>
</dbReference>
<organism evidence="6 7">
    <name type="scientific">Flexibacter flexilis DSM 6793</name>
    <dbReference type="NCBI Taxonomy" id="927664"/>
    <lineage>
        <taxon>Bacteria</taxon>
        <taxon>Pseudomonadati</taxon>
        <taxon>Bacteroidota</taxon>
        <taxon>Cytophagia</taxon>
        <taxon>Cytophagales</taxon>
        <taxon>Flexibacteraceae</taxon>
        <taxon>Flexibacter</taxon>
    </lineage>
</organism>
<dbReference type="GO" id="GO:0009279">
    <property type="term" value="C:cell outer membrane"/>
    <property type="evidence" value="ECO:0007669"/>
    <property type="project" value="UniProtKB-SubCell"/>
</dbReference>
<evidence type="ECO:0000256" key="4">
    <source>
        <dbReference type="PROSITE-ProRule" id="PRU00473"/>
    </source>
</evidence>
<dbReference type="SUPFAM" id="SSF82171">
    <property type="entry name" value="DPP6 N-terminal domain-like"/>
    <property type="match status" value="1"/>
</dbReference>
<dbReference type="PRINTS" id="PR01021">
    <property type="entry name" value="OMPADOMAIN"/>
</dbReference>
<keyword evidence="2 4" id="KW-0472">Membrane</keyword>
<dbReference type="OrthoDB" id="1490539at2"/>
<comment type="subcellular location">
    <subcellularLocation>
        <location evidence="1">Cell outer membrane</location>
    </subcellularLocation>
</comment>
<accession>A0A1I1H5I6</accession>
<keyword evidence="7" id="KW-1185">Reference proteome</keyword>
<reference evidence="6 7" key="1">
    <citation type="submission" date="2016-10" db="EMBL/GenBank/DDBJ databases">
        <authorList>
            <person name="de Groot N.N."/>
        </authorList>
    </citation>
    <scope>NUCLEOTIDE SEQUENCE [LARGE SCALE GENOMIC DNA]</scope>
    <source>
        <strain evidence="6 7">DSM 6793</strain>
    </source>
</reference>
<dbReference type="PANTHER" id="PTHR30329:SF21">
    <property type="entry name" value="LIPOPROTEIN YIAD-RELATED"/>
    <property type="match status" value="1"/>
</dbReference>
<evidence type="ECO:0000313" key="7">
    <source>
        <dbReference type="Proteomes" id="UP000199514"/>
    </source>
</evidence>
<evidence type="ECO:0000259" key="5">
    <source>
        <dbReference type="PROSITE" id="PS51123"/>
    </source>
</evidence>
<gene>
    <name evidence="6" type="ORF">SAMN05421780_103221</name>
</gene>
<evidence type="ECO:0000313" key="6">
    <source>
        <dbReference type="EMBL" id="SFC19267.1"/>
    </source>
</evidence>
<dbReference type="AlphaFoldDB" id="A0A1I1H5I6"/>
<protein>
    <submittedName>
        <fullName evidence="6">WD40-like Beta Propeller Repeat</fullName>
    </submittedName>
</protein>
<dbReference type="EMBL" id="FOLE01000003">
    <property type="protein sequence ID" value="SFC19267.1"/>
    <property type="molecule type" value="Genomic_DNA"/>
</dbReference>
<dbReference type="STRING" id="927664.SAMN05421780_103221"/>
<sequence length="512" mass="56758">MKIKTLLCFFILITIHSYSQRVELLSNKINTSYPELTPCISPDDNTLFFSRTHHPDNIATGETDMDIWFSTKNAQGTWTKAKHAAAPLNDEWANSVQAVFPQGKQILVRGAYQNGKYIGVGWSVAKRTPDGWGVTEMLQIPDYTHLQRGQHSSASLSADGTILVMGFSEKAGAGAGDADLYVTFKDTTGHWTKPISLGEDINTPDFVEDTPFLAADEQTLYFASNRPNGFGQLDIYMSQRKDNTWQHWSKPQNLGKRINSAASELFFSMPTTTTDYAYMSVYRPDEGHTSDIVQVWLPDWAKPTAVLTVSGKVLNSQTKESVAAQIFYQILPDGSHIQVPAAADGSYNIAMAYGYEYAIWAQKPNFWASSAHLDLTKVEMRSHSFIEKNLELTPLQKGSDLTIDNLFFEVNKSDILPSSLPALERLAALFRTNSAIHIEIIGHTDSTGNVSDNLILADKRAKAVADFLIQQKQIPAEKVAARGAGSSQPIAPNSTEEGRAKNRRVNFVIRKL</sequence>
<dbReference type="InterPro" id="IPR006665">
    <property type="entry name" value="OmpA-like"/>
</dbReference>
<dbReference type="Gene3D" id="3.30.1330.60">
    <property type="entry name" value="OmpA-like domain"/>
    <property type="match status" value="1"/>
</dbReference>